<reference evidence="2 3" key="1">
    <citation type="submission" date="2020-03" db="EMBL/GenBank/DDBJ databases">
        <title>Draft Genome Sequence of Cudoniella acicularis.</title>
        <authorList>
            <person name="Buettner E."/>
            <person name="Kellner H."/>
        </authorList>
    </citation>
    <scope>NUCLEOTIDE SEQUENCE [LARGE SCALE GENOMIC DNA]</scope>
    <source>
        <strain evidence="2 3">DSM 108380</strain>
    </source>
</reference>
<dbReference type="OrthoDB" id="409136at2759"/>
<gene>
    <name evidence="2" type="ORF">G7Y89_g13931</name>
</gene>
<feature type="region of interest" description="Disordered" evidence="1">
    <location>
        <begin position="399"/>
        <end position="429"/>
    </location>
</feature>
<feature type="compositionally biased region" description="Low complexity" evidence="1">
    <location>
        <begin position="490"/>
        <end position="507"/>
    </location>
</feature>
<comment type="caution">
    <text evidence="2">The sequence shown here is derived from an EMBL/GenBank/DDBJ whole genome shotgun (WGS) entry which is preliminary data.</text>
</comment>
<feature type="region of interest" description="Disordered" evidence="1">
    <location>
        <begin position="459"/>
        <end position="525"/>
    </location>
</feature>
<feature type="compositionally biased region" description="Low complexity" evidence="1">
    <location>
        <begin position="161"/>
        <end position="173"/>
    </location>
</feature>
<keyword evidence="3" id="KW-1185">Reference proteome</keyword>
<feature type="compositionally biased region" description="Basic and acidic residues" evidence="1">
    <location>
        <begin position="513"/>
        <end position="525"/>
    </location>
</feature>
<evidence type="ECO:0000256" key="1">
    <source>
        <dbReference type="SAM" id="MobiDB-lite"/>
    </source>
</evidence>
<dbReference type="PROSITE" id="PS51257">
    <property type="entry name" value="PROKAR_LIPOPROTEIN"/>
    <property type="match status" value="1"/>
</dbReference>
<sequence length="729" mass="80022">MFMVGHKPTSSSPTILFSCNSKVCRQKAMELVEKTGILECYPGVLMAESSRRPKLLAPGDNLELPFLPAGIYTSGTLKRSGTFVLISSGDGRPTRKATIGGVVFVDNEMFGLTTAHAFSDTNDTNIESDGSLPRNLEFSFHGLEYPYDDSEDEADLADITSQGSRSSNSSSSHSTHDVEEDDSIKPTSDGSRTSVEQPGSEAFTGVTSSSSLEKLGSLYYSGYSNNSLDSIDWALVEVEHPSFSPFYSDGRIMASPVFWKGELVYPKSIANRSSDVPVIVCTGSNAGVVEGTLSATESFALSSKMEVVQPLWTRVMGFKSYYWRDVWSHSIRFPWNRNGLPFTLCRHFQDIQQRLRSRVGLSSRQIRDTSDVREEPILETQPEAPRRFEKSAKVLNSIKTSIRPPSWHPKRDKLPSDRFGTTSPSSQGMVLPALDSVLEKDPTGLSKSFAKVRARLFGKDKSQSHGKSSNPHVSNQAPLLEGPEHNATTSLMAPSPAASEASPVHASTCPSTRKSDVPERPEKRDKKFSLSTFNFRILIRRSTLRKPPSSEITNFSTSVILVRVPLGIQPVGAIHYPGIEYNLICQEAVERFKLVMRPILPEDLKIIETRNGVFKPIEYAFLGVEHENGGKKRFTQTCFKVFPSSFPSAVGFPCDLVVGTQSLQGHGGGVRISPGGGGGARMDGGGEGYWGGCWLMGVRLHLFEQRCSIEFNVFRGVLRVGIYGLALRS</sequence>
<evidence type="ECO:0000313" key="3">
    <source>
        <dbReference type="Proteomes" id="UP000566819"/>
    </source>
</evidence>
<accession>A0A8H4R7L5</accession>
<feature type="compositionally biased region" description="Polar residues" evidence="1">
    <location>
        <begin position="465"/>
        <end position="477"/>
    </location>
</feature>
<dbReference type="AlphaFoldDB" id="A0A8H4R7L5"/>
<protein>
    <submittedName>
        <fullName evidence="2">Uncharacterized protein</fullName>
    </submittedName>
</protein>
<organism evidence="2 3">
    <name type="scientific">Cudoniella acicularis</name>
    <dbReference type="NCBI Taxonomy" id="354080"/>
    <lineage>
        <taxon>Eukaryota</taxon>
        <taxon>Fungi</taxon>
        <taxon>Dikarya</taxon>
        <taxon>Ascomycota</taxon>
        <taxon>Pezizomycotina</taxon>
        <taxon>Leotiomycetes</taxon>
        <taxon>Helotiales</taxon>
        <taxon>Tricladiaceae</taxon>
        <taxon>Cudoniella</taxon>
    </lineage>
</organism>
<feature type="compositionally biased region" description="Polar residues" evidence="1">
    <location>
        <begin position="185"/>
        <end position="197"/>
    </location>
</feature>
<dbReference type="Proteomes" id="UP000566819">
    <property type="component" value="Unassembled WGS sequence"/>
</dbReference>
<name>A0A8H4R7L5_9HELO</name>
<proteinExistence type="predicted"/>
<evidence type="ECO:0000313" key="2">
    <source>
        <dbReference type="EMBL" id="KAF4624241.1"/>
    </source>
</evidence>
<dbReference type="EMBL" id="JAAMPI010001723">
    <property type="protein sequence ID" value="KAF4624241.1"/>
    <property type="molecule type" value="Genomic_DNA"/>
</dbReference>
<feature type="region of interest" description="Disordered" evidence="1">
    <location>
        <begin position="158"/>
        <end position="206"/>
    </location>
</feature>
<feature type="compositionally biased region" description="Polar residues" evidence="1">
    <location>
        <begin position="419"/>
        <end position="428"/>
    </location>
</feature>